<name>A0A2W4ZYN2_9SPHN</name>
<evidence type="ECO:0000313" key="2">
    <source>
        <dbReference type="Proteomes" id="UP000249066"/>
    </source>
</evidence>
<evidence type="ECO:0000313" key="1">
    <source>
        <dbReference type="EMBL" id="PZO87383.1"/>
    </source>
</evidence>
<gene>
    <name evidence="1" type="ORF">DI623_14825</name>
</gene>
<comment type="caution">
    <text evidence="1">The sequence shown here is derived from an EMBL/GenBank/DDBJ whole genome shotgun (WGS) entry which is preliminary data.</text>
</comment>
<accession>A0A2W4ZYN2</accession>
<organism evidence="1 2">
    <name type="scientific">Sphingomonas sanxanigenens</name>
    <dbReference type="NCBI Taxonomy" id="397260"/>
    <lineage>
        <taxon>Bacteria</taxon>
        <taxon>Pseudomonadati</taxon>
        <taxon>Pseudomonadota</taxon>
        <taxon>Alphaproteobacteria</taxon>
        <taxon>Sphingomonadales</taxon>
        <taxon>Sphingomonadaceae</taxon>
        <taxon>Sphingomonas</taxon>
    </lineage>
</organism>
<proteinExistence type="predicted"/>
<dbReference type="EMBL" id="QFNN01000134">
    <property type="protein sequence ID" value="PZO87383.1"/>
    <property type="molecule type" value="Genomic_DNA"/>
</dbReference>
<protein>
    <submittedName>
        <fullName evidence="1">Uncharacterized protein</fullName>
    </submittedName>
</protein>
<sequence length="157" mass="18389">MATYREQLQKVWHAFERENGHVPATTREAAQWGVARGMIEMPQVDPFDKLAEDMSTALREEYATDPQGRRYRVNHAVRVTKGGVQYTFWAIMKDAPREHMQKAFIQRRQQIVGDCVQLATDVEAYNGFHEDQPPIPMLFDFRDDVEEQRYWADKRAA</sequence>
<dbReference type="Proteomes" id="UP000249066">
    <property type="component" value="Unassembled WGS sequence"/>
</dbReference>
<dbReference type="AlphaFoldDB" id="A0A2W4ZYN2"/>
<reference evidence="1 2" key="1">
    <citation type="submission" date="2017-08" db="EMBL/GenBank/DDBJ databases">
        <title>Infants hospitalized years apart are colonized by the same room-sourced microbial strains.</title>
        <authorList>
            <person name="Brooks B."/>
            <person name="Olm M.R."/>
            <person name="Firek B.A."/>
            <person name="Baker R."/>
            <person name="Thomas B.C."/>
            <person name="Morowitz M.J."/>
            <person name="Banfield J.F."/>
        </authorList>
    </citation>
    <scope>NUCLEOTIDE SEQUENCE [LARGE SCALE GENOMIC DNA]</scope>
    <source>
        <strain evidence="1">S2_018_000_R2_101</strain>
    </source>
</reference>